<evidence type="ECO:0000313" key="3">
    <source>
        <dbReference type="Proteomes" id="UP000053989"/>
    </source>
</evidence>
<evidence type="ECO:0000256" key="1">
    <source>
        <dbReference type="SAM" id="MobiDB-lite"/>
    </source>
</evidence>
<dbReference type="OrthoDB" id="5424209at2759"/>
<protein>
    <submittedName>
        <fullName evidence="2">Uncharacterized protein</fullName>
    </submittedName>
</protein>
<dbReference type="Proteomes" id="UP000053989">
    <property type="component" value="Unassembled WGS sequence"/>
</dbReference>
<dbReference type="STRING" id="1036808.A0A0C3DCY2"/>
<dbReference type="AlphaFoldDB" id="A0A0C3DCY2"/>
<dbReference type="InParanoid" id="A0A0C3DCY2"/>
<name>A0A0C3DCY2_9AGAM</name>
<dbReference type="HOGENOM" id="CLU_024804_0_0_1"/>
<gene>
    <name evidence="2" type="ORF">SCLCIDRAFT_31275</name>
</gene>
<dbReference type="EMBL" id="KN822159">
    <property type="protein sequence ID" value="KIM54254.1"/>
    <property type="molecule type" value="Genomic_DNA"/>
</dbReference>
<reference evidence="3" key="2">
    <citation type="submission" date="2015-01" db="EMBL/GenBank/DDBJ databases">
        <title>Evolutionary Origins and Diversification of the Mycorrhizal Mutualists.</title>
        <authorList>
            <consortium name="DOE Joint Genome Institute"/>
            <consortium name="Mycorrhizal Genomics Consortium"/>
            <person name="Kohler A."/>
            <person name="Kuo A."/>
            <person name="Nagy L.G."/>
            <person name="Floudas D."/>
            <person name="Copeland A."/>
            <person name="Barry K.W."/>
            <person name="Cichocki N."/>
            <person name="Veneault-Fourrey C."/>
            <person name="LaButti K."/>
            <person name="Lindquist E.A."/>
            <person name="Lipzen A."/>
            <person name="Lundell T."/>
            <person name="Morin E."/>
            <person name="Murat C."/>
            <person name="Riley R."/>
            <person name="Ohm R."/>
            <person name="Sun H."/>
            <person name="Tunlid A."/>
            <person name="Henrissat B."/>
            <person name="Grigoriev I.V."/>
            <person name="Hibbett D.S."/>
            <person name="Martin F."/>
        </authorList>
    </citation>
    <scope>NUCLEOTIDE SEQUENCE [LARGE SCALE GENOMIC DNA]</scope>
    <source>
        <strain evidence="3">Foug A</strain>
    </source>
</reference>
<sequence>MSSTTFSDLTKLGSGEDMDKVVTSSPTAATSGLPLSDLDHSNWVITPSPPPRVSELEATQLWDPPSSPEAYPKAKELRSLGKHKLFDVWEDNLALKVHNVLNENQVNWSSTEIVRIAYVDEPDGNLILWISIFSTPTRLSYDVGIKVAVQCKRFLLSYGIQDVDVELREPSFVQSAGPALLKPTDIIGPTATVHEPFATTFGMDICADNTPWVEGTVGLFMAVNGVERLYGVTARRVLFPQAENKTFEYTNDRQLRHNVRLLSEAAFQEHLIVIQEETGTLLLLARRAAIHEDAKNEKRKAEMRKQHLTTFLQEIKWKWSSDKSRILGHVLKSLSIIPTDFPGNFIDLGTKYSDVELMQKMYLNPTNSHYFTWPGNCLLKLQGTIPMEELRKPKMLDQFGDPCITVLKRGRTLDWTTNVTLGHVLPVIAYVRKYLTKHDTVVFKELVDIPLDKESGPFFAKGDSGAVVVDGMGRIAGIITGGGGAIDSSDVTYVTPISATRL</sequence>
<accession>A0A0C3DCY2</accession>
<feature type="region of interest" description="Disordered" evidence="1">
    <location>
        <begin position="1"/>
        <end position="34"/>
    </location>
</feature>
<reference evidence="2 3" key="1">
    <citation type="submission" date="2014-04" db="EMBL/GenBank/DDBJ databases">
        <authorList>
            <consortium name="DOE Joint Genome Institute"/>
            <person name="Kuo A."/>
            <person name="Kohler A."/>
            <person name="Nagy L.G."/>
            <person name="Floudas D."/>
            <person name="Copeland A."/>
            <person name="Barry K.W."/>
            <person name="Cichocki N."/>
            <person name="Veneault-Fourrey C."/>
            <person name="LaButti K."/>
            <person name="Lindquist E.A."/>
            <person name="Lipzen A."/>
            <person name="Lundell T."/>
            <person name="Morin E."/>
            <person name="Murat C."/>
            <person name="Sun H."/>
            <person name="Tunlid A."/>
            <person name="Henrissat B."/>
            <person name="Grigoriev I.V."/>
            <person name="Hibbett D.S."/>
            <person name="Martin F."/>
            <person name="Nordberg H.P."/>
            <person name="Cantor M.N."/>
            <person name="Hua S.X."/>
        </authorList>
    </citation>
    <scope>NUCLEOTIDE SEQUENCE [LARGE SCALE GENOMIC DNA]</scope>
    <source>
        <strain evidence="2 3">Foug A</strain>
    </source>
</reference>
<evidence type="ECO:0000313" key="2">
    <source>
        <dbReference type="EMBL" id="KIM54254.1"/>
    </source>
</evidence>
<proteinExistence type="predicted"/>
<keyword evidence="3" id="KW-1185">Reference proteome</keyword>
<organism evidence="2 3">
    <name type="scientific">Scleroderma citrinum Foug A</name>
    <dbReference type="NCBI Taxonomy" id="1036808"/>
    <lineage>
        <taxon>Eukaryota</taxon>
        <taxon>Fungi</taxon>
        <taxon>Dikarya</taxon>
        <taxon>Basidiomycota</taxon>
        <taxon>Agaricomycotina</taxon>
        <taxon>Agaricomycetes</taxon>
        <taxon>Agaricomycetidae</taxon>
        <taxon>Boletales</taxon>
        <taxon>Sclerodermatineae</taxon>
        <taxon>Sclerodermataceae</taxon>
        <taxon>Scleroderma</taxon>
    </lineage>
</organism>